<keyword evidence="4 8" id="KW-1003">Cell membrane</keyword>
<dbReference type="Pfam" id="PF00860">
    <property type="entry name" value="Xan_ur_permease"/>
    <property type="match status" value="1"/>
</dbReference>
<dbReference type="EMBL" id="VUNA01000024">
    <property type="protein sequence ID" value="MST71412.1"/>
    <property type="molecule type" value="Genomic_DNA"/>
</dbReference>
<feature type="transmembrane region" description="Helical" evidence="9">
    <location>
        <begin position="171"/>
        <end position="190"/>
    </location>
</feature>
<feature type="transmembrane region" description="Helical" evidence="9">
    <location>
        <begin position="434"/>
        <end position="454"/>
    </location>
</feature>
<comment type="caution">
    <text evidence="10">The sequence shown here is derived from an EMBL/GenBank/DDBJ whole genome shotgun (WGS) entry which is preliminary data.</text>
</comment>
<proteinExistence type="inferred from homology"/>
<dbReference type="Proteomes" id="UP000469424">
    <property type="component" value="Unassembled WGS sequence"/>
</dbReference>
<evidence type="ECO:0000256" key="2">
    <source>
        <dbReference type="ARBA" id="ARBA00005697"/>
    </source>
</evidence>
<feature type="transmembrane region" description="Helical" evidence="9">
    <location>
        <begin position="12"/>
        <end position="34"/>
    </location>
</feature>
<dbReference type="RefSeq" id="WP_154554975.1">
    <property type="nucleotide sequence ID" value="NZ_VUNA01000024.1"/>
</dbReference>
<protein>
    <submittedName>
        <fullName evidence="10">NCS2 family permease</fullName>
    </submittedName>
</protein>
<comment type="subcellular location">
    <subcellularLocation>
        <location evidence="1 8">Cell membrane</location>
        <topology evidence="1 8">Multi-pass membrane protein</topology>
    </subcellularLocation>
</comment>
<keyword evidence="6 8" id="KW-1133">Transmembrane helix</keyword>
<comment type="similarity">
    <text evidence="2 8">Belongs to the nucleobase:cation symporter-2 (NCS2) (TC 2.A.40) family. Azg-like subfamily.</text>
</comment>
<evidence type="ECO:0000256" key="7">
    <source>
        <dbReference type="ARBA" id="ARBA00023136"/>
    </source>
</evidence>
<dbReference type="InterPro" id="IPR006043">
    <property type="entry name" value="NCS2"/>
</dbReference>
<evidence type="ECO:0000256" key="8">
    <source>
        <dbReference type="PIRNR" id="PIRNR005353"/>
    </source>
</evidence>
<accession>A0A6N7X7D3</accession>
<feature type="transmembrane region" description="Helical" evidence="9">
    <location>
        <begin position="103"/>
        <end position="123"/>
    </location>
</feature>
<evidence type="ECO:0000313" key="10">
    <source>
        <dbReference type="EMBL" id="MST71412.1"/>
    </source>
</evidence>
<dbReference type="InterPro" id="IPR026033">
    <property type="entry name" value="Azg-like_bact_archaea"/>
</dbReference>
<evidence type="ECO:0000256" key="6">
    <source>
        <dbReference type="ARBA" id="ARBA00022989"/>
    </source>
</evidence>
<feature type="transmembrane region" description="Helical" evidence="9">
    <location>
        <begin position="396"/>
        <end position="422"/>
    </location>
</feature>
<keyword evidence="3 8" id="KW-0813">Transport</keyword>
<feature type="transmembrane region" description="Helical" evidence="9">
    <location>
        <begin position="197"/>
        <end position="218"/>
    </location>
</feature>
<evidence type="ECO:0000256" key="1">
    <source>
        <dbReference type="ARBA" id="ARBA00004651"/>
    </source>
</evidence>
<feature type="transmembrane region" description="Helical" evidence="9">
    <location>
        <begin position="356"/>
        <end position="376"/>
    </location>
</feature>
<dbReference type="InterPro" id="IPR045018">
    <property type="entry name" value="Azg-like"/>
</dbReference>
<dbReference type="GO" id="GO:0005886">
    <property type="term" value="C:plasma membrane"/>
    <property type="evidence" value="ECO:0007669"/>
    <property type="project" value="UniProtKB-SubCell"/>
</dbReference>
<feature type="transmembrane region" description="Helical" evidence="9">
    <location>
        <begin position="46"/>
        <end position="68"/>
    </location>
</feature>
<keyword evidence="11" id="KW-1185">Reference proteome</keyword>
<evidence type="ECO:0000313" key="11">
    <source>
        <dbReference type="Proteomes" id="UP000469424"/>
    </source>
</evidence>
<gene>
    <name evidence="10" type="ORF">FYJ65_08860</name>
</gene>
<keyword evidence="5 8" id="KW-0812">Transmembrane</keyword>
<feature type="transmembrane region" description="Helical" evidence="9">
    <location>
        <begin position="135"/>
        <end position="159"/>
    </location>
</feature>
<keyword evidence="7 8" id="KW-0472">Membrane</keyword>
<dbReference type="PIRSF" id="PIRSF005353">
    <property type="entry name" value="PbuG"/>
    <property type="match status" value="1"/>
</dbReference>
<dbReference type="GO" id="GO:0005345">
    <property type="term" value="F:purine nucleobase transmembrane transporter activity"/>
    <property type="evidence" value="ECO:0007669"/>
    <property type="project" value="TreeGrafter"/>
</dbReference>
<evidence type="ECO:0000256" key="3">
    <source>
        <dbReference type="ARBA" id="ARBA00022448"/>
    </source>
</evidence>
<dbReference type="PANTHER" id="PTHR43337">
    <property type="entry name" value="XANTHINE/URACIL PERMEASE C887.17-RELATED"/>
    <property type="match status" value="1"/>
</dbReference>
<evidence type="ECO:0000256" key="4">
    <source>
        <dbReference type="ARBA" id="ARBA00022475"/>
    </source>
</evidence>
<organism evidence="10 11">
    <name type="scientific">Mogibacterium kristiansenii</name>
    <dbReference type="NCBI Taxonomy" id="2606708"/>
    <lineage>
        <taxon>Bacteria</taxon>
        <taxon>Bacillati</taxon>
        <taxon>Bacillota</taxon>
        <taxon>Clostridia</taxon>
        <taxon>Peptostreptococcales</taxon>
        <taxon>Anaerovoracaceae</taxon>
        <taxon>Mogibacterium</taxon>
    </lineage>
</organism>
<dbReference type="AlphaFoldDB" id="A0A6N7X7D3"/>
<name>A0A6N7X7D3_9FIRM</name>
<feature type="transmembrane region" description="Helical" evidence="9">
    <location>
        <begin position="80"/>
        <end position="97"/>
    </location>
</feature>
<sequence length="457" mass="48465">MEKYFKLKENGTDVRTEVIAGVTTFLSMVYILAVNPNILSAAGMDSAAVFTATAVSAFFGTLFMAFFANYPVALASGMGLNAYFAFSVCIPMAKAGINDPWKIALTAVLVEGIIFVLLSLTNFREKLVNDVPSNLKYGITAGIGLFITIVGLKGAGVVIGSESTLVDLGSVSTPQFVLAMIGFVIICVLVHYNVPGAVLWGILLTWIMGIIAQLTGWYHVDPAKEVYSLIPSLSGASFIPKAPTMFAFDFAWVGKNIVEFAVIVFSFLFVDLFDTVGTLIGVASKGGLLDENGNLPRAKGALLSDAFGTILGACFGTSTVTSYVESTAGVAAGGRTGLTAVVTGVLFLISLFFSPIFLAIPGFATTPALVYVGLLMLTSVKNMDFDSDIADTAGGFMAIIMMPFTYSIANGIMFGMITWVLLKVITKKAKDIAPVMWVAFFLFALRLGTLAYGIGFH</sequence>
<feature type="transmembrane region" description="Helical" evidence="9">
    <location>
        <begin position="330"/>
        <end position="349"/>
    </location>
</feature>
<evidence type="ECO:0000256" key="9">
    <source>
        <dbReference type="SAM" id="Phobius"/>
    </source>
</evidence>
<dbReference type="PANTHER" id="PTHR43337:SF1">
    <property type="entry name" value="XANTHINE_URACIL PERMEASE C887.17-RELATED"/>
    <property type="match status" value="1"/>
</dbReference>
<evidence type="ECO:0000256" key="5">
    <source>
        <dbReference type="ARBA" id="ARBA00022692"/>
    </source>
</evidence>
<feature type="transmembrane region" description="Helical" evidence="9">
    <location>
        <begin position="260"/>
        <end position="282"/>
    </location>
</feature>
<reference evidence="10 11" key="1">
    <citation type="submission" date="2019-08" db="EMBL/GenBank/DDBJ databases">
        <title>In-depth cultivation of the pig gut microbiome towards novel bacterial diversity and tailored functional studies.</title>
        <authorList>
            <person name="Wylensek D."/>
            <person name="Hitch T.C.A."/>
            <person name="Clavel T."/>
        </authorList>
    </citation>
    <scope>NUCLEOTIDE SEQUENCE [LARGE SCALE GENOMIC DNA]</scope>
    <source>
        <strain evidence="10 11">WCA-MUC-591-APC-4B</strain>
    </source>
</reference>